<reference evidence="1" key="1">
    <citation type="submission" date="2019-08" db="EMBL/GenBank/DDBJ databases">
        <title>The genome of the North American firefly Photinus pyralis.</title>
        <authorList>
            <consortium name="Photinus pyralis genome working group"/>
            <person name="Fallon T.R."/>
            <person name="Sander Lower S.E."/>
            <person name="Weng J.-K."/>
        </authorList>
    </citation>
    <scope>NUCLEOTIDE SEQUENCE</scope>
    <source>
        <strain evidence="1">TRF0915ILg1</strain>
        <tissue evidence="1">Whole body</tissue>
    </source>
</reference>
<protein>
    <submittedName>
        <fullName evidence="1">Uncharacterized protein</fullName>
    </submittedName>
</protein>
<sequence length="90" mass="10153">MNCGAEGKERIKPEAARMEADANEVIGQKRSLQRVTAYQRVLLVFTIEQEEELLSYILKAGKSNFGVTVDEIKKLTFQYAKANNAKYPAK</sequence>
<keyword evidence="2" id="KW-1185">Reference proteome</keyword>
<dbReference type="EMBL" id="VTPC01090563">
    <property type="protein sequence ID" value="KAF2883073.1"/>
    <property type="molecule type" value="Genomic_DNA"/>
</dbReference>
<comment type="caution">
    <text evidence="1">The sequence shown here is derived from an EMBL/GenBank/DDBJ whole genome shotgun (WGS) entry which is preliminary data.</text>
</comment>
<organism evidence="1 2">
    <name type="scientific">Ignelater luminosus</name>
    <name type="common">Cucubano</name>
    <name type="synonym">Pyrophorus luminosus</name>
    <dbReference type="NCBI Taxonomy" id="2038154"/>
    <lineage>
        <taxon>Eukaryota</taxon>
        <taxon>Metazoa</taxon>
        <taxon>Ecdysozoa</taxon>
        <taxon>Arthropoda</taxon>
        <taxon>Hexapoda</taxon>
        <taxon>Insecta</taxon>
        <taxon>Pterygota</taxon>
        <taxon>Neoptera</taxon>
        <taxon>Endopterygota</taxon>
        <taxon>Coleoptera</taxon>
        <taxon>Polyphaga</taxon>
        <taxon>Elateriformia</taxon>
        <taxon>Elateroidea</taxon>
        <taxon>Elateridae</taxon>
        <taxon>Agrypninae</taxon>
        <taxon>Pyrophorini</taxon>
        <taxon>Ignelater</taxon>
    </lineage>
</organism>
<name>A0A8K0C9E7_IGNLU</name>
<dbReference type="Proteomes" id="UP000801492">
    <property type="component" value="Unassembled WGS sequence"/>
</dbReference>
<evidence type="ECO:0000313" key="2">
    <source>
        <dbReference type="Proteomes" id="UP000801492"/>
    </source>
</evidence>
<dbReference type="AlphaFoldDB" id="A0A8K0C9E7"/>
<gene>
    <name evidence="1" type="ORF">ILUMI_23100</name>
</gene>
<proteinExistence type="predicted"/>
<evidence type="ECO:0000313" key="1">
    <source>
        <dbReference type="EMBL" id="KAF2883073.1"/>
    </source>
</evidence>
<accession>A0A8K0C9E7</accession>